<dbReference type="AlphaFoldDB" id="A0A067PF88"/>
<feature type="region of interest" description="Disordered" evidence="1">
    <location>
        <begin position="106"/>
        <end position="128"/>
    </location>
</feature>
<reference evidence="3" key="1">
    <citation type="journal article" date="2014" name="Proc. Natl. Acad. Sci. U.S.A.">
        <title>Extensive sampling of basidiomycete genomes demonstrates inadequacy of the white-rot/brown-rot paradigm for wood decay fungi.</title>
        <authorList>
            <person name="Riley R."/>
            <person name="Salamov A.A."/>
            <person name="Brown D.W."/>
            <person name="Nagy L.G."/>
            <person name="Floudas D."/>
            <person name="Held B.W."/>
            <person name="Levasseur A."/>
            <person name="Lombard V."/>
            <person name="Morin E."/>
            <person name="Otillar R."/>
            <person name="Lindquist E.A."/>
            <person name="Sun H."/>
            <person name="LaButti K.M."/>
            <person name="Schmutz J."/>
            <person name="Jabbour D."/>
            <person name="Luo H."/>
            <person name="Baker S.E."/>
            <person name="Pisabarro A.G."/>
            <person name="Walton J.D."/>
            <person name="Blanchette R.A."/>
            <person name="Henrissat B."/>
            <person name="Martin F."/>
            <person name="Cullen D."/>
            <person name="Hibbett D.S."/>
            <person name="Grigoriev I.V."/>
        </authorList>
    </citation>
    <scope>NUCLEOTIDE SEQUENCE [LARGE SCALE GENOMIC DNA]</scope>
    <source>
        <strain evidence="3">MUCL 33604</strain>
    </source>
</reference>
<dbReference type="Proteomes" id="UP000027265">
    <property type="component" value="Unassembled WGS sequence"/>
</dbReference>
<proteinExistence type="predicted"/>
<evidence type="ECO:0000256" key="1">
    <source>
        <dbReference type="SAM" id="MobiDB-lite"/>
    </source>
</evidence>
<sequence>MTGAMIIIRIHFVGSFSSHNRYCSTPLRYIINPTHVSLQGFPLEGNPEAVHELTQPSSLLCLLNVIPPYYKISILPSSLYCCGIIHDTLRRSWSRSARFCLKWQTTADTKRKKSPNKPSSRRKPSGAL</sequence>
<dbReference type="EMBL" id="KL197799">
    <property type="protein sequence ID" value="KDQ49156.1"/>
    <property type="molecule type" value="Genomic_DNA"/>
</dbReference>
<keyword evidence="3" id="KW-1185">Reference proteome</keyword>
<evidence type="ECO:0000313" key="3">
    <source>
        <dbReference type="Proteomes" id="UP000027265"/>
    </source>
</evidence>
<dbReference type="InParanoid" id="A0A067PF88"/>
<protein>
    <submittedName>
        <fullName evidence="2">Uncharacterized protein</fullName>
    </submittedName>
</protein>
<name>A0A067PF88_9AGAM</name>
<accession>A0A067PF88</accession>
<feature type="compositionally biased region" description="Basic residues" evidence="1">
    <location>
        <begin position="110"/>
        <end position="128"/>
    </location>
</feature>
<organism evidence="2 3">
    <name type="scientific">Jaapia argillacea MUCL 33604</name>
    <dbReference type="NCBI Taxonomy" id="933084"/>
    <lineage>
        <taxon>Eukaryota</taxon>
        <taxon>Fungi</taxon>
        <taxon>Dikarya</taxon>
        <taxon>Basidiomycota</taxon>
        <taxon>Agaricomycotina</taxon>
        <taxon>Agaricomycetes</taxon>
        <taxon>Agaricomycetidae</taxon>
        <taxon>Jaapiales</taxon>
        <taxon>Jaapiaceae</taxon>
        <taxon>Jaapia</taxon>
    </lineage>
</organism>
<gene>
    <name evidence="2" type="ORF">JAAARDRAFT_681097</name>
</gene>
<evidence type="ECO:0000313" key="2">
    <source>
        <dbReference type="EMBL" id="KDQ49156.1"/>
    </source>
</evidence>
<dbReference type="HOGENOM" id="CLU_1959899_0_0_1"/>